<dbReference type="EMBL" id="JAHMHR010000002">
    <property type="protein sequence ID" value="KAK1700400.1"/>
    <property type="molecule type" value="Genomic_DNA"/>
</dbReference>
<dbReference type="RefSeq" id="XP_060436157.1">
    <property type="nucleotide sequence ID" value="XM_060565502.1"/>
</dbReference>
<sequence length="227" mass="25363">MALPHAFPIYPTILVCTSRHYRSPGPRARSTRVPHISNFLFNSRACPKCLFIVDDHQVPRSFEKQRSFPLTRCLELRRLPPVHTLSSNDNNRTINIGKGIFPRTARYRDTSSLTCLGTGSSLDGVLAGLATESHRGPVQHFQLGLIIPSKRRQGVCTLACLASPQVRNIGTTKTCFFRSLTTGTQAFLPVAPSIQSAKSKRLPWDQHPWQDSRDVQEHLRNGSKAKP</sequence>
<proteinExistence type="predicted"/>
<reference evidence="2" key="1">
    <citation type="submission" date="2021-06" db="EMBL/GenBank/DDBJ databases">
        <title>Comparative genomics, transcriptomics and evolutionary studies reveal genomic signatures of adaptation to plant cell wall in hemibiotrophic fungi.</title>
        <authorList>
            <consortium name="DOE Joint Genome Institute"/>
            <person name="Baroncelli R."/>
            <person name="Diaz J.F."/>
            <person name="Benocci T."/>
            <person name="Peng M."/>
            <person name="Battaglia E."/>
            <person name="Haridas S."/>
            <person name="Andreopoulos W."/>
            <person name="Labutti K."/>
            <person name="Pangilinan J."/>
            <person name="Floch G.L."/>
            <person name="Makela M.R."/>
            <person name="Henrissat B."/>
            <person name="Grigoriev I.V."/>
            <person name="Crouch J.A."/>
            <person name="De Vries R.P."/>
            <person name="Sukno S.A."/>
            <person name="Thon M.R."/>
        </authorList>
    </citation>
    <scope>NUCLEOTIDE SEQUENCE</scope>
    <source>
        <strain evidence="2">CBS 193.32</strain>
    </source>
</reference>
<gene>
    <name evidence="2" type="ORF">BDP55DRAFT_130137</name>
</gene>
<dbReference type="AlphaFoldDB" id="A0AAJ0AZK7"/>
<evidence type="ECO:0000313" key="3">
    <source>
        <dbReference type="Proteomes" id="UP001224890"/>
    </source>
</evidence>
<name>A0AAJ0AZK7_9PEZI</name>
<protein>
    <submittedName>
        <fullName evidence="2">Uncharacterized protein</fullName>
    </submittedName>
</protein>
<dbReference type="Proteomes" id="UP001224890">
    <property type="component" value="Unassembled WGS sequence"/>
</dbReference>
<feature type="compositionally biased region" description="Basic and acidic residues" evidence="1">
    <location>
        <begin position="202"/>
        <end position="220"/>
    </location>
</feature>
<evidence type="ECO:0000256" key="1">
    <source>
        <dbReference type="SAM" id="MobiDB-lite"/>
    </source>
</evidence>
<organism evidence="2 3">
    <name type="scientific">Colletotrichum godetiae</name>
    <dbReference type="NCBI Taxonomy" id="1209918"/>
    <lineage>
        <taxon>Eukaryota</taxon>
        <taxon>Fungi</taxon>
        <taxon>Dikarya</taxon>
        <taxon>Ascomycota</taxon>
        <taxon>Pezizomycotina</taxon>
        <taxon>Sordariomycetes</taxon>
        <taxon>Hypocreomycetidae</taxon>
        <taxon>Glomerellales</taxon>
        <taxon>Glomerellaceae</taxon>
        <taxon>Colletotrichum</taxon>
        <taxon>Colletotrichum acutatum species complex</taxon>
    </lineage>
</organism>
<keyword evidence="3" id="KW-1185">Reference proteome</keyword>
<comment type="caution">
    <text evidence="2">The sequence shown here is derived from an EMBL/GenBank/DDBJ whole genome shotgun (WGS) entry which is preliminary data.</text>
</comment>
<evidence type="ECO:0000313" key="2">
    <source>
        <dbReference type="EMBL" id="KAK1700400.1"/>
    </source>
</evidence>
<dbReference type="GeneID" id="85450028"/>
<accession>A0AAJ0AZK7</accession>
<feature type="region of interest" description="Disordered" evidence="1">
    <location>
        <begin position="199"/>
        <end position="227"/>
    </location>
</feature>